<comment type="caution">
    <text evidence="3">The sequence shown here is derived from an EMBL/GenBank/DDBJ whole genome shotgun (WGS) entry which is preliminary data.</text>
</comment>
<dbReference type="VEuPathDB" id="MicrosporidiaDB:CWI39_0110p0010"/>
<dbReference type="EMBL" id="PIXR01000110">
    <property type="protein sequence ID" value="TBU09066.1"/>
    <property type="molecule type" value="Genomic_DNA"/>
</dbReference>
<keyword evidence="1" id="KW-0732">Signal</keyword>
<dbReference type="Proteomes" id="UP000293045">
    <property type="component" value="Unassembled WGS sequence"/>
</dbReference>
<proteinExistence type="predicted"/>
<evidence type="ECO:0000313" key="4">
    <source>
        <dbReference type="Proteomes" id="UP000293045"/>
    </source>
</evidence>
<dbReference type="AlphaFoldDB" id="A0A4Q9LMD3"/>
<dbReference type="VEuPathDB" id="MicrosporidiaDB:CWI36_0019p0020"/>
<accession>A0A4Q9LMD3</accession>
<evidence type="ECO:0000256" key="1">
    <source>
        <dbReference type="SAM" id="SignalP"/>
    </source>
</evidence>
<sequence>MQTMMIFLGAITLYIFCARQLGVQQEHEYTVIRWYDNELAEMMEVKNTEEEMPIGNKTTKYESEGYVFQCNDNINDPSHKDLWERQFKFQSDEKKQKSSVKEYDSTILINPAINNTFDEKPEIREAAKNDFLKSLLDQPVFISKPLDLSLSL</sequence>
<name>A0A4Q9LMD3_9MICR</name>
<dbReference type="EMBL" id="PIXR01000112">
    <property type="protein sequence ID" value="TBU09047.1"/>
    <property type="molecule type" value="Genomic_DNA"/>
</dbReference>
<evidence type="ECO:0000313" key="2">
    <source>
        <dbReference type="EMBL" id="TBU09047.1"/>
    </source>
</evidence>
<protein>
    <submittedName>
        <fullName evidence="3">Uncharacterized protein</fullName>
    </submittedName>
</protein>
<organism evidence="3 4">
    <name type="scientific">Hamiltosporidium magnivora</name>
    <dbReference type="NCBI Taxonomy" id="148818"/>
    <lineage>
        <taxon>Eukaryota</taxon>
        <taxon>Fungi</taxon>
        <taxon>Fungi incertae sedis</taxon>
        <taxon>Microsporidia</taxon>
        <taxon>Dubosqiidae</taxon>
        <taxon>Hamiltosporidium</taxon>
    </lineage>
</organism>
<feature type="chain" id="PRO_5033445353" evidence="1">
    <location>
        <begin position="19"/>
        <end position="152"/>
    </location>
</feature>
<evidence type="ECO:0000313" key="3">
    <source>
        <dbReference type="EMBL" id="TBU09066.1"/>
    </source>
</evidence>
<feature type="non-terminal residue" evidence="3">
    <location>
        <position position="152"/>
    </location>
</feature>
<gene>
    <name evidence="3" type="ORF">CWI39_0110p0010</name>
    <name evidence="2" type="ORF">CWI39_0112p0010</name>
</gene>
<feature type="signal peptide" evidence="1">
    <location>
        <begin position="1"/>
        <end position="18"/>
    </location>
</feature>
<dbReference type="VEuPathDB" id="MicrosporidiaDB:CWI39_0112p0010"/>
<reference evidence="3 4" key="1">
    <citation type="submission" date="2017-12" db="EMBL/GenBank/DDBJ databases">
        <authorList>
            <person name="Pombert J.-F."/>
            <person name="Haag K.L."/>
            <person name="Ebert D."/>
        </authorList>
    </citation>
    <scope>NUCLEOTIDE SEQUENCE [LARGE SCALE GENOMIC DNA]</scope>
    <source>
        <strain evidence="3">IL-BN-2</strain>
    </source>
</reference>